<dbReference type="Pfam" id="PF24827">
    <property type="entry name" value="AstE_AspA_cat"/>
    <property type="match status" value="1"/>
</dbReference>
<keyword evidence="7" id="KW-1185">Reference proteome</keyword>
<keyword evidence="3" id="KW-0378">Hydrolase</keyword>
<evidence type="ECO:0000256" key="2">
    <source>
        <dbReference type="ARBA" id="ARBA00022723"/>
    </source>
</evidence>
<reference evidence="7" key="1">
    <citation type="journal article" date="2019" name="Int. J. Syst. Evol. Microbiol.">
        <title>The Global Catalogue of Microorganisms (GCM) 10K type strain sequencing project: providing services to taxonomists for standard genome sequencing and annotation.</title>
        <authorList>
            <consortium name="The Broad Institute Genomics Platform"/>
            <consortium name="The Broad Institute Genome Sequencing Center for Infectious Disease"/>
            <person name="Wu L."/>
            <person name="Ma J."/>
        </authorList>
    </citation>
    <scope>NUCLEOTIDE SEQUENCE [LARGE SCALE GENOMIC DNA]</scope>
    <source>
        <strain evidence="7">CCUG 61485</strain>
    </source>
</reference>
<sequence length="395" mass="46373">MILKNDIKTKRLIEIKKNRERIIGKVLNNLDDQTFIFFAGIHGNEKAGVLAARRVLTQLEKQKDNVQGNVYFIYGNKKALDQEVRYLQEDLNRIWSLNRIEKIKDNIDENNPEEFEQFEIYKAVKDIITKHRGTKYFIDLHTTSSPTQPFITISDSLNNRKFSSCFSVPVILGLEEYLNGPLLTFMNEYGYISLGFEAGEHYSQEAIDNCEAFIWLSLYFGHCLKKKEIIGFDVFDKRLNKSSKNNDFFQIDFRYSIQKDENFKMINGFVNFDEITKDKLLAYSDGKEIRAVNKGLIFMPLYQNLGEDGFFIIHKISKKWLKLSAFLRKYNAHHLLRILPGIQKHPDNPFTLVVNPMIATFMAKEIFHLFGYRQRVLTGKNYHFIKRDRKITPFP</sequence>
<evidence type="ECO:0000313" key="7">
    <source>
        <dbReference type="Proteomes" id="UP001597201"/>
    </source>
</evidence>
<gene>
    <name evidence="6" type="ORF">ACFQ39_10240</name>
</gene>
<keyword evidence="2" id="KW-0479">Metal-binding</keyword>
<dbReference type="InterPro" id="IPR055438">
    <property type="entry name" value="AstE_AspA_cat"/>
</dbReference>
<comment type="cofactor">
    <cofactor evidence="1">
        <name>Zn(2+)</name>
        <dbReference type="ChEBI" id="CHEBI:29105"/>
    </cofactor>
</comment>
<dbReference type="Proteomes" id="UP001597201">
    <property type="component" value="Unassembled WGS sequence"/>
</dbReference>
<dbReference type="Gene3D" id="3.40.630.10">
    <property type="entry name" value="Zn peptidases"/>
    <property type="match status" value="1"/>
</dbReference>
<protein>
    <submittedName>
        <fullName evidence="6">Succinylglutamate desuccinylase/aspartoacylase family protein</fullName>
    </submittedName>
</protein>
<evidence type="ECO:0000256" key="3">
    <source>
        <dbReference type="ARBA" id="ARBA00022801"/>
    </source>
</evidence>
<organism evidence="6 7">
    <name type="scientific">Namhaeicola litoreus</name>
    <dbReference type="NCBI Taxonomy" id="1052145"/>
    <lineage>
        <taxon>Bacteria</taxon>
        <taxon>Pseudomonadati</taxon>
        <taxon>Bacteroidota</taxon>
        <taxon>Flavobacteriia</taxon>
        <taxon>Flavobacteriales</taxon>
        <taxon>Flavobacteriaceae</taxon>
        <taxon>Namhaeicola</taxon>
    </lineage>
</organism>
<accession>A0ABW3Y4J2</accession>
<evidence type="ECO:0000256" key="4">
    <source>
        <dbReference type="ARBA" id="ARBA00022833"/>
    </source>
</evidence>
<dbReference type="SUPFAM" id="SSF53187">
    <property type="entry name" value="Zn-dependent exopeptidases"/>
    <property type="match status" value="1"/>
</dbReference>
<dbReference type="PANTHER" id="PTHR15162">
    <property type="entry name" value="ASPARTOACYLASE"/>
    <property type="match status" value="1"/>
</dbReference>
<keyword evidence="4" id="KW-0862">Zinc</keyword>
<dbReference type="EMBL" id="JBHTMY010000003">
    <property type="protein sequence ID" value="MFD1315997.1"/>
    <property type="molecule type" value="Genomic_DNA"/>
</dbReference>
<comment type="caution">
    <text evidence="6">The sequence shown here is derived from an EMBL/GenBank/DDBJ whole genome shotgun (WGS) entry which is preliminary data.</text>
</comment>
<evidence type="ECO:0000259" key="5">
    <source>
        <dbReference type="Pfam" id="PF24827"/>
    </source>
</evidence>
<name>A0ABW3Y4J2_9FLAO</name>
<evidence type="ECO:0000313" key="6">
    <source>
        <dbReference type="EMBL" id="MFD1315997.1"/>
    </source>
</evidence>
<dbReference type="InterPro" id="IPR050178">
    <property type="entry name" value="AspA/AstE_fam"/>
</dbReference>
<dbReference type="PANTHER" id="PTHR15162:SF7">
    <property type="entry name" value="SUCCINYLGLUTAMATE DESUCCINYLASE"/>
    <property type="match status" value="1"/>
</dbReference>
<evidence type="ECO:0000256" key="1">
    <source>
        <dbReference type="ARBA" id="ARBA00001947"/>
    </source>
</evidence>
<feature type="domain" description="Succinylglutamate desuccinylase/Aspartoacylase catalytic" evidence="5">
    <location>
        <begin position="33"/>
        <end position="199"/>
    </location>
</feature>
<proteinExistence type="predicted"/>